<gene>
    <name evidence="14" type="primary">oprF</name>
    <name evidence="14" type="ORF">GCM10011403_14000</name>
</gene>
<comment type="subcellular location">
    <subcellularLocation>
        <location evidence="1">Cell outer membrane</location>
        <topology evidence="1">Multi-pass membrane protein</topology>
    </subcellularLocation>
</comment>
<dbReference type="GO" id="GO:0009279">
    <property type="term" value="C:cell outer membrane"/>
    <property type="evidence" value="ECO:0007669"/>
    <property type="project" value="UniProtKB-SubCell"/>
</dbReference>
<dbReference type="SUPFAM" id="SSF103088">
    <property type="entry name" value="OmpA-like"/>
    <property type="match status" value="1"/>
</dbReference>
<evidence type="ECO:0000259" key="13">
    <source>
        <dbReference type="PROSITE" id="PS51123"/>
    </source>
</evidence>
<dbReference type="InterPro" id="IPR027385">
    <property type="entry name" value="Beta-barrel_OMP"/>
</dbReference>
<dbReference type="PANTHER" id="PTHR30329:SF21">
    <property type="entry name" value="LIPOPROTEIN YIAD-RELATED"/>
    <property type="match status" value="1"/>
</dbReference>
<organism evidence="14 15">
    <name type="scientific">Pseudohongiella nitratireducens</name>
    <dbReference type="NCBI Taxonomy" id="1768907"/>
    <lineage>
        <taxon>Bacteria</taxon>
        <taxon>Pseudomonadati</taxon>
        <taxon>Pseudomonadota</taxon>
        <taxon>Gammaproteobacteria</taxon>
        <taxon>Pseudomonadales</taxon>
        <taxon>Pseudohongiellaceae</taxon>
        <taxon>Pseudohongiella</taxon>
    </lineage>
</organism>
<dbReference type="RefSeq" id="WP_068813196.1">
    <property type="nucleotide sequence ID" value="NZ_BMIY01000005.1"/>
</dbReference>
<keyword evidence="6" id="KW-0406">Ion transport</keyword>
<dbReference type="AlphaFoldDB" id="A0A917GUU2"/>
<evidence type="ECO:0000256" key="12">
    <source>
        <dbReference type="SAM" id="SignalP"/>
    </source>
</evidence>
<dbReference type="InterPro" id="IPR011250">
    <property type="entry name" value="OMP/PagP_B-barrel"/>
</dbReference>
<comment type="caution">
    <text evidence="14">The sequence shown here is derived from an EMBL/GenBank/DDBJ whole genome shotgun (WGS) entry which is preliminary data.</text>
</comment>
<dbReference type="InterPro" id="IPR006665">
    <property type="entry name" value="OmpA-like"/>
</dbReference>
<evidence type="ECO:0000256" key="4">
    <source>
        <dbReference type="ARBA" id="ARBA00022692"/>
    </source>
</evidence>
<dbReference type="OrthoDB" id="9782229at2"/>
<dbReference type="Proteomes" id="UP000627715">
    <property type="component" value="Unassembled WGS sequence"/>
</dbReference>
<dbReference type="PANTHER" id="PTHR30329">
    <property type="entry name" value="STATOR ELEMENT OF FLAGELLAR MOTOR COMPLEX"/>
    <property type="match status" value="1"/>
</dbReference>
<keyword evidence="15" id="KW-1185">Reference proteome</keyword>
<proteinExistence type="predicted"/>
<dbReference type="Pfam" id="PF00691">
    <property type="entry name" value="OmpA"/>
    <property type="match status" value="1"/>
</dbReference>
<reference evidence="14" key="1">
    <citation type="journal article" date="2014" name="Int. J. Syst. Evol. Microbiol.">
        <title>Complete genome sequence of Corynebacterium casei LMG S-19264T (=DSM 44701T), isolated from a smear-ripened cheese.</title>
        <authorList>
            <consortium name="US DOE Joint Genome Institute (JGI-PGF)"/>
            <person name="Walter F."/>
            <person name="Albersmeier A."/>
            <person name="Kalinowski J."/>
            <person name="Ruckert C."/>
        </authorList>
    </citation>
    <scope>NUCLEOTIDE SEQUENCE</scope>
    <source>
        <strain evidence="14">CGMCC 1.15425</strain>
    </source>
</reference>
<feature type="chain" id="PRO_5036857346" evidence="12">
    <location>
        <begin position="28"/>
        <end position="348"/>
    </location>
</feature>
<keyword evidence="2" id="KW-0813">Transport</keyword>
<reference evidence="14" key="2">
    <citation type="submission" date="2020-09" db="EMBL/GenBank/DDBJ databases">
        <authorList>
            <person name="Sun Q."/>
            <person name="Zhou Y."/>
        </authorList>
    </citation>
    <scope>NUCLEOTIDE SEQUENCE</scope>
    <source>
        <strain evidence="14">CGMCC 1.15425</strain>
    </source>
</reference>
<keyword evidence="7" id="KW-0626">Porin</keyword>
<protein>
    <submittedName>
        <fullName evidence="14">Outer membrane porin F</fullName>
    </submittedName>
</protein>
<feature type="compositionally biased region" description="Basic and acidic residues" evidence="11">
    <location>
        <begin position="323"/>
        <end position="335"/>
    </location>
</feature>
<keyword evidence="8 10" id="KW-0472">Membrane</keyword>
<dbReference type="EMBL" id="BMIY01000005">
    <property type="protein sequence ID" value="GGG57895.1"/>
    <property type="molecule type" value="Genomic_DNA"/>
</dbReference>
<dbReference type="PRINTS" id="PR01021">
    <property type="entry name" value="OMPADOMAIN"/>
</dbReference>
<accession>A0A917GUU2</accession>
<dbReference type="GO" id="GO:0046930">
    <property type="term" value="C:pore complex"/>
    <property type="evidence" value="ECO:0007669"/>
    <property type="project" value="UniProtKB-KW"/>
</dbReference>
<keyword evidence="5 12" id="KW-0732">Signal</keyword>
<dbReference type="InterPro" id="IPR050330">
    <property type="entry name" value="Bact_OuterMem_StrucFunc"/>
</dbReference>
<evidence type="ECO:0000256" key="10">
    <source>
        <dbReference type="PROSITE-ProRule" id="PRU00473"/>
    </source>
</evidence>
<keyword evidence="3" id="KW-1134">Transmembrane beta strand</keyword>
<evidence type="ECO:0000256" key="8">
    <source>
        <dbReference type="ARBA" id="ARBA00023136"/>
    </source>
</evidence>
<dbReference type="SUPFAM" id="SSF56925">
    <property type="entry name" value="OMPA-like"/>
    <property type="match status" value="1"/>
</dbReference>
<feature type="domain" description="OmpA-like" evidence="13">
    <location>
        <begin position="224"/>
        <end position="342"/>
    </location>
</feature>
<sequence>MDKKFLKVVGVSAALCASSMLSTSVLADEGRLYVAPGFQWMDFDSDRMTDDDLGYNLGVGFGLTDKISLEAVYTRIDFDNHPAISVDRLDSARLDVLYALDNSVGSFSPFLVSGLGHSDVEDEHDTTLNVGAGLKYRFNDRVEWRSSARTFYGFDDKTYDFGIDTGLVFHLGESRAQTRVEPSPMPEPAPEPADSDQDGVPDSRDACPNTPRNYAVDARGCPIIEEEVARITLDVEFEFDRSEVRSQYFQEIRQVADFLSEHDDVVAVLEGHTDSTGDEAYNQELSERRANAVRQVLIERFDVNAARITARGYGESRPIASNDTREGRAENRRVESAMSVTVQRPRMR</sequence>
<evidence type="ECO:0000256" key="3">
    <source>
        <dbReference type="ARBA" id="ARBA00022452"/>
    </source>
</evidence>
<dbReference type="InterPro" id="IPR036737">
    <property type="entry name" value="OmpA-like_sf"/>
</dbReference>
<feature type="signal peptide" evidence="12">
    <location>
        <begin position="1"/>
        <end position="27"/>
    </location>
</feature>
<dbReference type="Pfam" id="PF13505">
    <property type="entry name" value="OMP_b-brl"/>
    <property type="match status" value="1"/>
</dbReference>
<evidence type="ECO:0000256" key="5">
    <source>
        <dbReference type="ARBA" id="ARBA00022729"/>
    </source>
</evidence>
<keyword evidence="9" id="KW-0998">Cell outer membrane</keyword>
<evidence type="ECO:0000256" key="11">
    <source>
        <dbReference type="SAM" id="MobiDB-lite"/>
    </source>
</evidence>
<dbReference type="Gene3D" id="2.40.160.20">
    <property type="match status" value="1"/>
</dbReference>
<dbReference type="GO" id="GO:0015288">
    <property type="term" value="F:porin activity"/>
    <property type="evidence" value="ECO:0007669"/>
    <property type="project" value="UniProtKB-KW"/>
</dbReference>
<name>A0A917GUU2_9GAMM</name>
<dbReference type="PROSITE" id="PS51123">
    <property type="entry name" value="OMPA_2"/>
    <property type="match status" value="1"/>
</dbReference>
<dbReference type="Gene3D" id="3.30.1330.60">
    <property type="entry name" value="OmpA-like domain"/>
    <property type="match status" value="1"/>
</dbReference>
<dbReference type="CDD" id="cd07185">
    <property type="entry name" value="OmpA_C-like"/>
    <property type="match status" value="1"/>
</dbReference>
<dbReference type="GO" id="GO:0006811">
    <property type="term" value="P:monoatomic ion transport"/>
    <property type="evidence" value="ECO:0007669"/>
    <property type="project" value="UniProtKB-KW"/>
</dbReference>
<evidence type="ECO:0000313" key="15">
    <source>
        <dbReference type="Proteomes" id="UP000627715"/>
    </source>
</evidence>
<feature type="region of interest" description="Disordered" evidence="11">
    <location>
        <begin position="175"/>
        <end position="212"/>
    </location>
</feature>
<dbReference type="InterPro" id="IPR006664">
    <property type="entry name" value="OMP_bac"/>
</dbReference>
<evidence type="ECO:0000256" key="1">
    <source>
        <dbReference type="ARBA" id="ARBA00004571"/>
    </source>
</evidence>
<evidence type="ECO:0000256" key="7">
    <source>
        <dbReference type="ARBA" id="ARBA00023114"/>
    </source>
</evidence>
<keyword evidence="4" id="KW-0812">Transmembrane</keyword>
<feature type="region of interest" description="Disordered" evidence="11">
    <location>
        <begin position="316"/>
        <end position="348"/>
    </location>
</feature>
<evidence type="ECO:0000256" key="2">
    <source>
        <dbReference type="ARBA" id="ARBA00022448"/>
    </source>
</evidence>
<evidence type="ECO:0000313" key="14">
    <source>
        <dbReference type="EMBL" id="GGG57895.1"/>
    </source>
</evidence>
<evidence type="ECO:0000256" key="9">
    <source>
        <dbReference type="ARBA" id="ARBA00023237"/>
    </source>
</evidence>
<evidence type="ECO:0000256" key="6">
    <source>
        <dbReference type="ARBA" id="ARBA00023065"/>
    </source>
</evidence>